<dbReference type="AlphaFoldDB" id="A0P770"/>
<evidence type="ECO:0000256" key="1">
    <source>
        <dbReference type="ARBA" id="ARBA00000553"/>
    </source>
</evidence>
<comment type="catalytic activity">
    <reaction evidence="8">
        <text>adenosine + phosphate = alpha-D-ribose 1-phosphate + adenine</text>
        <dbReference type="Rhea" id="RHEA:27642"/>
        <dbReference type="ChEBI" id="CHEBI:16335"/>
        <dbReference type="ChEBI" id="CHEBI:16708"/>
        <dbReference type="ChEBI" id="CHEBI:43474"/>
        <dbReference type="ChEBI" id="CHEBI:57720"/>
        <dbReference type="EC" id="2.4.2.1"/>
    </reaction>
    <physiologicalReaction direction="left-to-right" evidence="8">
        <dbReference type="Rhea" id="RHEA:27643"/>
    </physiologicalReaction>
</comment>
<dbReference type="InterPro" id="IPR011324">
    <property type="entry name" value="Cytotoxic_necrot_fac-like_cat"/>
</dbReference>
<dbReference type="GO" id="GO:0017061">
    <property type="term" value="F:S-methyl-5-thioadenosine phosphorylase activity"/>
    <property type="evidence" value="ECO:0007669"/>
    <property type="project" value="UniProtKB-EC"/>
</dbReference>
<dbReference type="PANTHER" id="PTHR30616:SF2">
    <property type="entry name" value="PURINE NUCLEOSIDE PHOSPHORYLASE LACC1"/>
    <property type="match status" value="1"/>
</dbReference>
<evidence type="ECO:0000256" key="4">
    <source>
        <dbReference type="ARBA" id="ARBA00022723"/>
    </source>
</evidence>
<dbReference type="InterPro" id="IPR038371">
    <property type="entry name" value="Cu_polyphenol_OxRdtase_sf"/>
</dbReference>
<dbReference type="CDD" id="cd16833">
    <property type="entry name" value="YfiH"/>
    <property type="match status" value="1"/>
</dbReference>
<evidence type="ECO:0000256" key="5">
    <source>
        <dbReference type="ARBA" id="ARBA00022801"/>
    </source>
</evidence>
<dbReference type="Proteomes" id="UP000054262">
    <property type="component" value="Unassembled WGS sequence"/>
</dbReference>
<evidence type="ECO:0000313" key="11">
    <source>
        <dbReference type="EMBL" id="EAV47380.1"/>
    </source>
</evidence>
<organism evidence="11 12">
    <name type="scientific">Methylophilales bacterium HTCC2181</name>
    <dbReference type="NCBI Taxonomy" id="383631"/>
    <lineage>
        <taxon>Bacteria</taxon>
        <taxon>Pseudomonadati</taxon>
        <taxon>Pseudomonadota</taxon>
        <taxon>Betaproteobacteria</taxon>
        <taxon>Nitrosomonadales</taxon>
        <taxon>OM43 clade</taxon>
    </lineage>
</organism>
<evidence type="ECO:0000256" key="2">
    <source>
        <dbReference type="ARBA" id="ARBA00007353"/>
    </source>
</evidence>
<dbReference type="Gene3D" id="3.60.140.10">
    <property type="entry name" value="CNF1/YfiH-like putative cysteine hydrolases"/>
    <property type="match status" value="1"/>
</dbReference>
<evidence type="ECO:0000256" key="9">
    <source>
        <dbReference type="ARBA" id="ARBA00049893"/>
    </source>
</evidence>
<dbReference type="SUPFAM" id="SSF64438">
    <property type="entry name" value="CNF1/YfiH-like putative cysteine hydrolases"/>
    <property type="match status" value="1"/>
</dbReference>
<evidence type="ECO:0000256" key="6">
    <source>
        <dbReference type="ARBA" id="ARBA00022833"/>
    </source>
</evidence>
<evidence type="ECO:0000256" key="3">
    <source>
        <dbReference type="ARBA" id="ARBA00022679"/>
    </source>
</evidence>
<dbReference type="GO" id="GO:0016787">
    <property type="term" value="F:hydrolase activity"/>
    <property type="evidence" value="ECO:0007669"/>
    <property type="project" value="UniProtKB-KW"/>
</dbReference>
<evidence type="ECO:0000256" key="7">
    <source>
        <dbReference type="ARBA" id="ARBA00047989"/>
    </source>
</evidence>
<dbReference type="EMBL" id="AAUX01000001">
    <property type="protein sequence ID" value="EAV47380.1"/>
    <property type="molecule type" value="Genomic_DNA"/>
</dbReference>
<sequence length="250" mass="28205">MMYLMMSSMIRPDWPAPQKVKAIQTTRRGDLSQNPPYADFNLSDQVGGNSHFVAQNLQRLQEYLPAQVSWLDQVHGIEILDLPSEKIRNADGAFTTKEKVVCAIRTADCLPILFTDDKGSFVAAIHAGWRSLGLGIIEKAIKKMTNGNKIMAWLGPCIGQYKFEVGRDVFNCFVANDPSTEGFFKLHNNKFLLDLPGVAHLKLKKLGVDWVYGNGITQEYCTYQQADTFFSYRREKNTGRMATLAWIDSN</sequence>
<comment type="catalytic activity">
    <reaction evidence="1">
        <text>inosine + phosphate = alpha-D-ribose 1-phosphate + hypoxanthine</text>
        <dbReference type="Rhea" id="RHEA:27646"/>
        <dbReference type="ChEBI" id="CHEBI:17368"/>
        <dbReference type="ChEBI" id="CHEBI:17596"/>
        <dbReference type="ChEBI" id="CHEBI:43474"/>
        <dbReference type="ChEBI" id="CHEBI:57720"/>
        <dbReference type="EC" id="2.4.2.1"/>
    </reaction>
    <physiologicalReaction direction="left-to-right" evidence="1">
        <dbReference type="Rhea" id="RHEA:27647"/>
    </physiologicalReaction>
</comment>
<comment type="similarity">
    <text evidence="2 10">Belongs to the purine nucleoside phosphorylase YfiH/LACC1 family.</text>
</comment>
<accession>A0P770</accession>
<keyword evidence="6" id="KW-0862">Zinc</keyword>
<comment type="caution">
    <text evidence="11">The sequence shown here is derived from an EMBL/GenBank/DDBJ whole genome shotgun (WGS) entry which is preliminary data.</text>
</comment>
<dbReference type="NCBIfam" id="TIGR00726">
    <property type="entry name" value="peptidoglycan editing factor PgeF"/>
    <property type="match status" value="1"/>
</dbReference>
<gene>
    <name evidence="11" type="ORF">MB2181_04865</name>
</gene>
<dbReference type="PANTHER" id="PTHR30616">
    <property type="entry name" value="UNCHARACTERIZED PROTEIN YFIH"/>
    <property type="match status" value="1"/>
</dbReference>
<keyword evidence="4" id="KW-0479">Metal-binding</keyword>
<proteinExistence type="inferred from homology"/>
<comment type="catalytic activity">
    <reaction evidence="7">
        <text>adenosine + H2O + H(+) = inosine + NH4(+)</text>
        <dbReference type="Rhea" id="RHEA:24408"/>
        <dbReference type="ChEBI" id="CHEBI:15377"/>
        <dbReference type="ChEBI" id="CHEBI:15378"/>
        <dbReference type="ChEBI" id="CHEBI:16335"/>
        <dbReference type="ChEBI" id="CHEBI:17596"/>
        <dbReference type="ChEBI" id="CHEBI:28938"/>
        <dbReference type="EC" id="3.5.4.4"/>
    </reaction>
    <physiologicalReaction direction="left-to-right" evidence="7">
        <dbReference type="Rhea" id="RHEA:24409"/>
    </physiologicalReaction>
</comment>
<reference evidence="11 12" key="1">
    <citation type="submission" date="2006-11" db="EMBL/GenBank/DDBJ databases">
        <authorList>
            <person name="Giovannoni S."/>
            <person name="Vergin K."/>
            <person name="Ferriera S."/>
            <person name="Johnson J."/>
            <person name="Kravitz S."/>
            <person name="Beeson K."/>
            <person name="Sutton G."/>
            <person name="Rogers Y.-H."/>
            <person name="Friedman R."/>
            <person name="Frazier M."/>
            <person name="Venter J.C."/>
        </authorList>
    </citation>
    <scope>NUCLEOTIDE SEQUENCE [LARGE SCALE GENOMIC DNA]</scope>
    <source>
        <strain evidence="11 12">HTCC2181</strain>
    </source>
</reference>
<dbReference type="GO" id="GO:0005507">
    <property type="term" value="F:copper ion binding"/>
    <property type="evidence" value="ECO:0007669"/>
    <property type="project" value="TreeGrafter"/>
</dbReference>
<keyword evidence="12" id="KW-1185">Reference proteome</keyword>
<name>A0P770_9PROT</name>
<keyword evidence="5" id="KW-0378">Hydrolase</keyword>
<evidence type="ECO:0000256" key="10">
    <source>
        <dbReference type="RuleBase" id="RU361274"/>
    </source>
</evidence>
<keyword evidence="3" id="KW-0808">Transferase</keyword>
<protein>
    <recommendedName>
        <fullName evidence="10">Purine nucleoside phosphorylase</fullName>
    </recommendedName>
</protein>
<evidence type="ECO:0000313" key="12">
    <source>
        <dbReference type="Proteomes" id="UP000054262"/>
    </source>
</evidence>
<comment type="catalytic activity">
    <reaction evidence="9">
        <text>S-methyl-5'-thioadenosine + phosphate = 5-(methylsulfanyl)-alpha-D-ribose 1-phosphate + adenine</text>
        <dbReference type="Rhea" id="RHEA:11852"/>
        <dbReference type="ChEBI" id="CHEBI:16708"/>
        <dbReference type="ChEBI" id="CHEBI:17509"/>
        <dbReference type="ChEBI" id="CHEBI:43474"/>
        <dbReference type="ChEBI" id="CHEBI:58533"/>
        <dbReference type="EC" id="2.4.2.28"/>
    </reaction>
    <physiologicalReaction direction="left-to-right" evidence="9">
        <dbReference type="Rhea" id="RHEA:11853"/>
    </physiologicalReaction>
</comment>
<dbReference type="InterPro" id="IPR003730">
    <property type="entry name" value="Cu_polyphenol_OxRdtase"/>
</dbReference>
<dbReference type="Pfam" id="PF02578">
    <property type="entry name" value="Cu-oxidase_4"/>
    <property type="match status" value="1"/>
</dbReference>
<evidence type="ECO:0000256" key="8">
    <source>
        <dbReference type="ARBA" id="ARBA00048968"/>
    </source>
</evidence>